<comment type="catalytic activity">
    <reaction evidence="28">
        <text>1,3-di-(9Z-octadecenoyl)-glycerol + (9Z)-octadecenoyl-CoA = 1,2,3-tri-(9Z-octadecenoyl)-glycerol + CoA</text>
        <dbReference type="Rhea" id="RHEA:38435"/>
        <dbReference type="ChEBI" id="CHEBI:53753"/>
        <dbReference type="ChEBI" id="CHEBI:57287"/>
        <dbReference type="ChEBI" id="CHEBI:57387"/>
        <dbReference type="ChEBI" id="CHEBI:75735"/>
    </reaction>
    <physiologicalReaction direction="left-to-right" evidence="28">
        <dbReference type="Rhea" id="RHEA:38436"/>
    </physiologicalReaction>
</comment>
<comment type="catalytic activity">
    <reaction evidence="3">
        <text>13-cis-retinol + hexadecanoyl-CoA = 13-cis-retinyl hexadecanoate + CoA</text>
        <dbReference type="Rhea" id="RHEA:55296"/>
        <dbReference type="ChEBI" id="CHEBI:45479"/>
        <dbReference type="ChEBI" id="CHEBI:57287"/>
        <dbReference type="ChEBI" id="CHEBI:57379"/>
        <dbReference type="ChEBI" id="CHEBI:138722"/>
    </reaction>
    <physiologicalReaction direction="left-to-right" evidence="3">
        <dbReference type="Rhea" id="RHEA:55297"/>
    </physiologicalReaction>
</comment>
<dbReference type="GO" id="GO:0050252">
    <property type="term" value="F:retinol O-fatty-acyltransferase activity"/>
    <property type="evidence" value="ECO:0007669"/>
    <property type="project" value="UniProtKB-EC"/>
</dbReference>
<evidence type="ECO:0000256" key="9">
    <source>
        <dbReference type="ARBA" id="ARBA00005175"/>
    </source>
</evidence>
<feature type="compositionally biased region" description="Basic and acidic residues" evidence="31">
    <location>
        <begin position="24"/>
        <end position="38"/>
    </location>
</feature>
<feature type="transmembrane region" description="Helical" evidence="32">
    <location>
        <begin position="249"/>
        <end position="268"/>
    </location>
</feature>
<evidence type="ECO:0000256" key="2">
    <source>
        <dbReference type="ARBA" id="ARBA00000633"/>
    </source>
</evidence>
<evidence type="ECO:0000256" key="5">
    <source>
        <dbReference type="ARBA" id="ARBA00001313"/>
    </source>
</evidence>
<keyword evidence="12 32" id="KW-0812">Transmembrane</keyword>
<evidence type="ECO:0000256" key="12">
    <source>
        <dbReference type="ARBA" id="ARBA00022692"/>
    </source>
</evidence>
<comment type="catalytic activity">
    <reaction evidence="27">
        <text>1-(9Z-octadecenoyl)-glycerol + (9Z)-octadecenoyl-CoA = 1,2-di-(9Z-octadecenoyl)-glycerol + CoA</text>
        <dbReference type="Rhea" id="RHEA:37915"/>
        <dbReference type="ChEBI" id="CHEBI:52323"/>
        <dbReference type="ChEBI" id="CHEBI:57287"/>
        <dbReference type="ChEBI" id="CHEBI:57387"/>
        <dbReference type="ChEBI" id="CHEBI:75342"/>
    </reaction>
    <physiologicalReaction direction="left-to-right" evidence="27">
        <dbReference type="Rhea" id="RHEA:37916"/>
    </physiologicalReaction>
</comment>
<comment type="similarity">
    <text evidence="10 29">Belongs to the membrane-bound acyltransferase family. Sterol o-acyltransferase subfamily.</text>
</comment>
<dbReference type="InterPro" id="IPR027251">
    <property type="entry name" value="Diacylglycerol_acylTrfase1"/>
</dbReference>
<evidence type="ECO:0000256" key="21">
    <source>
        <dbReference type="ARBA" id="ARBA00048096"/>
    </source>
</evidence>
<dbReference type="InterPro" id="IPR014371">
    <property type="entry name" value="Oat_ACAT_DAG_ARE"/>
</dbReference>
<dbReference type="InterPro" id="IPR004299">
    <property type="entry name" value="MBOAT_fam"/>
</dbReference>
<comment type="catalytic activity">
    <reaction evidence="22">
        <text>2-(9Z-octadecenoyl)-glycerol + (9Z)-octadecenoyl-CoA = 1,2-di-(9Z-octadecenoyl)-sn-glycerol + CoA</text>
        <dbReference type="Rhea" id="RHEA:37911"/>
        <dbReference type="ChEBI" id="CHEBI:52333"/>
        <dbReference type="ChEBI" id="CHEBI:57287"/>
        <dbReference type="ChEBI" id="CHEBI:57387"/>
        <dbReference type="ChEBI" id="CHEBI:73990"/>
    </reaction>
    <physiologicalReaction direction="left-to-right" evidence="22">
        <dbReference type="Rhea" id="RHEA:37912"/>
    </physiologicalReaction>
</comment>
<comment type="catalytic activity">
    <reaction evidence="19">
        <text>1-O-(9Z-octadecyl)-3-(9Z-octadecenoyl)-glycerol + (9Z)-octadecenoyl-CoA = 1-O-(9Z-octadecenyl)-2,3-di-(9Z-octadecenoyl)glycerol + CoA</text>
        <dbReference type="Rhea" id="RHEA:55344"/>
        <dbReference type="ChEBI" id="CHEBI:57287"/>
        <dbReference type="ChEBI" id="CHEBI:57387"/>
        <dbReference type="ChEBI" id="CHEBI:138735"/>
        <dbReference type="ChEBI" id="CHEBI:197429"/>
    </reaction>
    <physiologicalReaction direction="left-to-right" evidence="19">
        <dbReference type="Rhea" id="RHEA:55345"/>
    </physiologicalReaction>
</comment>
<comment type="catalytic activity">
    <reaction evidence="26">
        <text>hexadecan-1-ol + hexadecanoyl-CoA = hexadecyl hexadecanoate + CoA</text>
        <dbReference type="Rhea" id="RHEA:38167"/>
        <dbReference type="ChEBI" id="CHEBI:16125"/>
        <dbReference type="ChEBI" id="CHEBI:57287"/>
        <dbReference type="ChEBI" id="CHEBI:57379"/>
        <dbReference type="ChEBI" id="CHEBI:75584"/>
    </reaction>
    <physiologicalReaction direction="left-to-right" evidence="26">
        <dbReference type="Rhea" id="RHEA:38168"/>
    </physiologicalReaction>
</comment>
<keyword evidence="14 32" id="KW-1133">Transmembrane helix</keyword>
<name>A0A914QVN7_9BILA</name>
<comment type="catalytic activity">
    <reaction evidence="5">
        <text>2-(9Z-octadecenoyl)-glycerol + hexadecanoyl-CoA = 1-hexadecanoyl-2-(9Z-octadecenoyl)-sn-glycerol + CoA</text>
        <dbReference type="Rhea" id="RHEA:38071"/>
        <dbReference type="ChEBI" id="CHEBI:57287"/>
        <dbReference type="ChEBI" id="CHEBI:57379"/>
        <dbReference type="ChEBI" id="CHEBI:73990"/>
        <dbReference type="ChEBI" id="CHEBI:75466"/>
    </reaction>
    <physiologicalReaction direction="left-to-right" evidence="5">
        <dbReference type="Rhea" id="RHEA:38072"/>
    </physiologicalReaction>
</comment>
<dbReference type="PIRSF" id="PIRSF000439">
    <property type="entry name" value="Oat_ACAT_DAG_ARE"/>
    <property type="match status" value="1"/>
</dbReference>
<dbReference type="AlphaFoldDB" id="A0A914QVN7"/>
<evidence type="ECO:0000256" key="4">
    <source>
        <dbReference type="ARBA" id="ARBA00001118"/>
    </source>
</evidence>
<keyword evidence="33" id="KW-1185">Reference proteome</keyword>
<comment type="catalytic activity">
    <reaction evidence="20">
        <text>1-O-(9Z-octadecenyl)-glycerol + (9Z)-octadecenoyl-CoA = 1-O-(9Z-octadecyl)-3-(9Z-octadecenoyl)-glycerol + CoA</text>
        <dbReference type="Rhea" id="RHEA:55340"/>
        <dbReference type="ChEBI" id="CHEBI:34116"/>
        <dbReference type="ChEBI" id="CHEBI:57287"/>
        <dbReference type="ChEBI" id="CHEBI:57387"/>
        <dbReference type="ChEBI" id="CHEBI:197429"/>
    </reaction>
    <physiologicalReaction direction="left-to-right" evidence="20">
        <dbReference type="Rhea" id="RHEA:55341"/>
    </physiologicalReaction>
</comment>
<keyword evidence="13 29" id="KW-0256">Endoplasmic reticulum</keyword>
<feature type="transmembrane region" description="Helical" evidence="32">
    <location>
        <begin position="63"/>
        <end position="83"/>
    </location>
</feature>
<comment type="catalytic activity">
    <reaction evidence="24">
        <text>an acyl-CoA + a 1,2-diacyl-sn-glycerol = a triacyl-sn-glycerol + CoA</text>
        <dbReference type="Rhea" id="RHEA:10868"/>
        <dbReference type="ChEBI" id="CHEBI:17815"/>
        <dbReference type="ChEBI" id="CHEBI:57287"/>
        <dbReference type="ChEBI" id="CHEBI:58342"/>
        <dbReference type="ChEBI" id="CHEBI:64615"/>
        <dbReference type="EC" id="2.3.1.20"/>
    </reaction>
    <physiologicalReaction direction="left-to-right" evidence="24">
        <dbReference type="Rhea" id="RHEA:10869"/>
    </physiologicalReaction>
</comment>
<dbReference type="Pfam" id="PF03062">
    <property type="entry name" value="MBOAT"/>
    <property type="match status" value="1"/>
</dbReference>
<comment type="catalytic activity">
    <reaction evidence="4">
        <text>hexadecane-1,2-diol + 2 hexadecanoyl-CoA = 1,2-O,O-dihexadecanoyl-1,2-hexadecanediol + 2 CoA</text>
        <dbReference type="Rhea" id="RHEA:38211"/>
        <dbReference type="ChEBI" id="CHEBI:57287"/>
        <dbReference type="ChEBI" id="CHEBI:57379"/>
        <dbReference type="ChEBI" id="CHEBI:75586"/>
        <dbReference type="ChEBI" id="CHEBI:75608"/>
    </reaction>
    <physiologicalReaction direction="left-to-right" evidence="4">
        <dbReference type="Rhea" id="RHEA:38212"/>
    </physiologicalReaction>
</comment>
<feature type="transmembrane region" description="Helical" evidence="32">
    <location>
        <begin position="170"/>
        <end position="191"/>
    </location>
</feature>
<evidence type="ECO:0000256" key="18">
    <source>
        <dbReference type="ARBA" id="ARBA00047367"/>
    </source>
</evidence>
<dbReference type="GO" id="GO:0019432">
    <property type="term" value="P:triglyceride biosynthetic process"/>
    <property type="evidence" value="ECO:0007669"/>
    <property type="project" value="InterPro"/>
</dbReference>
<evidence type="ECO:0000256" key="27">
    <source>
        <dbReference type="ARBA" id="ARBA00049168"/>
    </source>
</evidence>
<evidence type="ECO:0000256" key="11">
    <source>
        <dbReference type="ARBA" id="ARBA00022679"/>
    </source>
</evidence>
<feature type="transmembrane region" description="Helical" evidence="32">
    <location>
        <begin position="393"/>
        <end position="411"/>
    </location>
</feature>
<evidence type="ECO:0000313" key="34">
    <source>
        <dbReference type="WBParaSite" id="PDA_v2.g782.t1"/>
    </source>
</evidence>
<feature type="transmembrane region" description="Helical" evidence="32">
    <location>
        <begin position="423"/>
        <end position="441"/>
    </location>
</feature>
<comment type="catalytic activity">
    <reaction evidence="1">
        <text>hexadecane-1,2-diol + hexadecanoyl-CoA = 2-hydroxyhexadecyl hexadecanoate + CoA</text>
        <dbReference type="Rhea" id="RHEA:38171"/>
        <dbReference type="ChEBI" id="CHEBI:57287"/>
        <dbReference type="ChEBI" id="CHEBI:57379"/>
        <dbReference type="ChEBI" id="CHEBI:75586"/>
        <dbReference type="ChEBI" id="CHEBI:75587"/>
    </reaction>
    <physiologicalReaction direction="left-to-right" evidence="1">
        <dbReference type="Rhea" id="RHEA:38172"/>
    </physiologicalReaction>
</comment>
<comment type="catalytic activity">
    <reaction evidence="7">
        <text>all-trans-retinol + hexadecanoyl-CoA = all-trans-retinyl hexadecanoate + CoA</text>
        <dbReference type="Rhea" id="RHEA:38175"/>
        <dbReference type="ChEBI" id="CHEBI:17336"/>
        <dbReference type="ChEBI" id="CHEBI:17616"/>
        <dbReference type="ChEBI" id="CHEBI:57287"/>
        <dbReference type="ChEBI" id="CHEBI:57379"/>
    </reaction>
    <physiologicalReaction direction="left-to-right" evidence="7">
        <dbReference type="Rhea" id="RHEA:38176"/>
    </physiologicalReaction>
</comment>
<feature type="transmembrane region" description="Helical" evidence="32">
    <location>
        <begin position="299"/>
        <end position="320"/>
    </location>
</feature>
<comment type="catalytic activity">
    <reaction evidence="2">
        <text>all-trans-retinol + an acyl-CoA = an all-trans-retinyl ester + CoA</text>
        <dbReference type="Rhea" id="RHEA:11488"/>
        <dbReference type="ChEBI" id="CHEBI:17336"/>
        <dbReference type="ChEBI" id="CHEBI:57287"/>
        <dbReference type="ChEBI" id="CHEBI:58342"/>
        <dbReference type="ChEBI" id="CHEBI:63410"/>
        <dbReference type="EC" id="2.3.1.76"/>
    </reaction>
    <physiologicalReaction direction="left-to-right" evidence="2">
        <dbReference type="Rhea" id="RHEA:11489"/>
    </physiologicalReaction>
</comment>
<evidence type="ECO:0000256" key="16">
    <source>
        <dbReference type="ARBA" id="ARBA00023315"/>
    </source>
</evidence>
<evidence type="ECO:0000256" key="28">
    <source>
        <dbReference type="ARBA" id="ARBA00049549"/>
    </source>
</evidence>
<dbReference type="PANTHER" id="PTHR10408:SF7">
    <property type="entry name" value="DIACYLGLYCEROL O-ACYLTRANSFERASE 1"/>
    <property type="match status" value="1"/>
</dbReference>
<comment type="catalytic activity">
    <reaction evidence="18">
        <text>1,2-di-(9Z-octadecenoyl)-sn-glycerol + (9Z)-octadecenoyl-CoA = 1,2,3-tri-(9Z-octadecenoyl)-glycerol + CoA</text>
        <dbReference type="Rhea" id="RHEA:38219"/>
        <dbReference type="ChEBI" id="CHEBI:52333"/>
        <dbReference type="ChEBI" id="CHEBI:53753"/>
        <dbReference type="ChEBI" id="CHEBI:57287"/>
        <dbReference type="ChEBI" id="CHEBI:57387"/>
    </reaction>
    <physiologicalReaction direction="left-to-right" evidence="18">
        <dbReference type="Rhea" id="RHEA:38220"/>
    </physiologicalReaction>
</comment>
<evidence type="ECO:0000256" key="14">
    <source>
        <dbReference type="ARBA" id="ARBA00022989"/>
    </source>
</evidence>
<dbReference type="GO" id="GO:0004144">
    <property type="term" value="F:diacylglycerol O-acyltransferase activity"/>
    <property type="evidence" value="ECO:0007669"/>
    <property type="project" value="UniProtKB-EC"/>
</dbReference>
<reference evidence="34" key="1">
    <citation type="submission" date="2022-11" db="UniProtKB">
        <authorList>
            <consortium name="WormBaseParasite"/>
        </authorList>
    </citation>
    <scope>IDENTIFICATION</scope>
</reference>
<evidence type="ECO:0000256" key="15">
    <source>
        <dbReference type="ARBA" id="ARBA00023136"/>
    </source>
</evidence>
<evidence type="ECO:0000256" key="8">
    <source>
        <dbReference type="ARBA" id="ARBA00004477"/>
    </source>
</evidence>
<comment type="catalytic activity">
    <reaction evidence="21">
        <text>2,3-di-(9Z)-octadecenoyl-sn-glycerol + (9Z)-octadecenoyl-CoA = 1,2,3-tri-(9Z-octadecenoyl)-glycerol + CoA</text>
        <dbReference type="Rhea" id="RHEA:38439"/>
        <dbReference type="ChEBI" id="CHEBI:53753"/>
        <dbReference type="ChEBI" id="CHEBI:57287"/>
        <dbReference type="ChEBI" id="CHEBI:57387"/>
        <dbReference type="ChEBI" id="CHEBI:75824"/>
    </reaction>
    <physiologicalReaction direction="left-to-right" evidence="21">
        <dbReference type="Rhea" id="RHEA:38440"/>
    </physiologicalReaction>
</comment>
<evidence type="ECO:0000256" key="13">
    <source>
        <dbReference type="ARBA" id="ARBA00022824"/>
    </source>
</evidence>
<dbReference type="WBParaSite" id="PDA_v2.g782.t1">
    <property type="protein sequence ID" value="PDA_v2.g782.t1"/>
    <property type="gene ID" value="PDA_v2.g782"/>
</dbReference>
<evidence type="ECO:0000313" key="33">
    <source>
        <dbReference type="Proteomes" id="UP000887578"/>
    </source>
</evidence>
<dbReference type="GO" id="GO:0005789">
    <property type="term" value="C:endoplasmic reticulum membrane"/>
    <property type="evidence" value="ECO:0007669"/>
    <property type="project" value="UniProtKB-SubCell"/>
</dbReference>
<evidence type="ECO:0000256" key="30">
    <source>
        <dbReference type="PIRSR" id="PIRSR000439-1"/>
    </source>
</evidence>
<feature type="transmembrane region" description="Helical" evidence="32">
    <location>
        <begin position="112"/>
        <end position="132"/>
    </location>
</feature>
<evidence type="ECO:0000256" key="26">
    <source>
        <dbReference type="ARBA" id="ARBA00048907"/>
    </source>
</evidence>
<evidence type="ECO:0000256" key="25">
    <source>
        <dbReference type="ARBA" id="ARBA00048728"/>
    </source>
</evidence>
<evidence type="ECO:0000256" key="24">
    <source>
        <dbReference type="ARBA" id="ARBA00048634"/>
    </source>
</evidence>
<proteinExistence type="inferred from homology"/>
<comment type="catalytic activity">
    <reaction evidence="25">
        <text>1,2-di-(9Z-octadecenoyl)-glycerol + (9Z)-octadecenoate + H(+) = 1,2,3-tri-(9Z-octadecenoyl)-glycerol + H2O</text>
        <dbReference type="Rhea" id="RHEA:38379"/>
        <dbReference type="ChEBI" id="CHEBI:15377"/>
        <dbReference type="ChEBI" id="CHEBI:15378"/>
        <dbReference type="ChEBI" id="CHEBI:30823"/>
        <dbReference type="ChEBI" id="CHEBI:52323"/>
        <dbReference type="ChEBI" id="CHEBI:53753"/>
    </reaction>
    <physiologicalReaction direction="left-to-right" evidence="25">
        <dbReference type="Rhea" id="RHEA:38380"/>
    </physiologicalReaction>
</comment>
<evidence type="ECO:0000256" key="6">
    <source>
        <dbReference type="ARBA" id="ARBA00001349"/>
    </source>
</evidence>
<sequence length="464" mass="53733">MTSGSGQQTELRKRRSPSSSSSSEEPRSKQAQLKKEKASQPPDQPCHSPQDSLFSSTSGYTNFWGFFNLAMLLLIVSNARVALENFIKYGILIKPFQWINALSEDPWTWPNLVMLFCSNITCILVFFTEKILAKKWIGEKIAVVWYIALISAHLTLPVLVTLWLKGNPLFASLALAIIVVEALKLVSYIHVNYWCRGALKSGEKPKNLLYPSNLTLSNFYYFMFAPTLCYELKFPRTPGRRPKFILKRLAEFLCFGILGVALCEQWVVPLVKNSMGTLKDMDIFLCIERVCKLAVPNHIIWLLFFYTIFHSSLNLLAEILRFADREFYRDFWNAETIQYFWQTWNIPVHRWCVRHVYKPFIRNGYSRLTASVAVFFISAIFHEYLVSVPLHMFRMWAFLAMLSQIPLSMLTEKILKGGRAGNIVVWLSLLVGQPMAILIYVHDYYWLHHPIEMKLNATEHLPPH</sequence>
<protein>
    <recommendedName>
        <fullName evidence="29">O-acyltransferase</fullName>
    </recommendedName>
</protein>
<evidence type="ECO:0000256" key="3">
    <source>
        <dbReference type="ARBA" id="ARBA00000895"/>
    </source>
</evidence>
<feature type="transmembrane region" description="Helical" evidence="32">
    <location>
        <begin position="364"/>
        <end position="381"/>
    </location>
</feature>
<dbReference type="Proteomes" id="UP000887578">
    <property type="component" value="Unplaced"/>
</dbReference>
<comment type="catalytic activity">
    <reaction evidence="6">
        <text>1,2-di-(9Z-octadecenoyl)-sn-glycerol + hexadecanoyl-CoA = 1,2-di-(9Z)-octadecenoyl-3-hexadecanoyl-sn-glycerol + CoA</text>
        <dbReference type="Rhea" id="RHEA:38163"/>
        <dbReference type="ChEBI" id="CHEBI:52333"/>
        <dbReference type="ChEBI" id="CHEBI:57287"/>
        <dbReference type="ChEBI" id="CHEBI:57379"/>
        <dbReference type="ChEBI" id="CHEBI:75583"/>
    </reaction>
    <physiologicalReaction direction="left-to-right" evidence="6">
        <dbReference type="Rhea" id="RHEA:38164"/>
    </physiologicalReaction>
</comment>
<evidence type="ECO:0000256" key="20">
    <source>
        <dbReference type="ARBA" id="ARBA00047807"/>
    </source>
</evidence>
<evidence type="ECO:0000256" key="7">
    <source>
        <dbReference type="ARBA" id="ARBA00001764"/>
    </source>
</evidence>
<evidence type="ECO:0000256" key="29">
    <source>
        <dbReference type="PIRNR" id="PIRNR000439"/>
    </source>
</evidence>
<evidence type="ECO:0000256" key="31">
    <source>
        <dbReference type="SAM" id="MobiDB-lite"/>
    </source>
</evidence>
<comment type="pathway">
    <text evidence="9">Lipid metabolism; glycerolipid metabolism.</text>
</comment>
<evidence type="ECO:0000256" key="19">
    <source>
        <dbReference type="ARBA" id="ARBA00047609"/>
    </source>
</evidence>
<keyword evidence="11 29" id="KW-0808">Transferase</keyword>
<comment type="subunit">
    <text evidence="17">Homodimer or homotetramer; both forms have similar enzymatic activities.</text>
</comment>
<evidence type="ECO:0000256" key="1">
    <source>
        <dbReference type="ARBA" id="ARBA00000174"/>
    </source>
</evidence>
<evidence type="ECO:0000256" key="32">
    <source>
        <dbReference type="SAM" id="Phobius"/>
    </source>
</evidence>
<evidence type="ECO:0000256" key="17">
    <source>
        <dbReference type="ARBA" id="ARBA00023610"/>
    </source>
</evidence>
<feature type="transmembrane region" description="Helical" evidence="32">
    <location>
        <begin position="144"/>
        <end position="164"/>
    </location>
</feature>
<feature type="region of interest" description="Disordered" evidence="31">
    <location>
        <begin position="1"/>
        <end position="52"/>
    </location>
</feature>
<feature type="active site" evidence="30">
    <location>
        <position position="382"/>
    </location>
</feature>
<accession>A0A914QVN7</accession>
<evidence type="ECO:0000256" key="22">
    <source>
        <dbReference type="ARBA" id="ARBA00048135"/>
    </source>
</evidence>
<keyword evidence="15 29" id="KW-0472">Membrane</keyword>
<dbReference type="PIRSF" id="PIRSF500231">
    <property type="entry name" value="Oat_dag"/>
    <property type="match status" value="1"/>
</dbReference>
<organism evidence="33 34">
    <name type="scientific">Panagrolaimus davidi</name>
    <dbReference type="NCBI Taxonomy" id="227884"/>
    <lineage>
        <taxon>Eukaryota</taxon>
        <taxon>Metazoa</taxon>
        <taxon>Ecdysozoa</taxon>
        <taxon>Nematoda</taxon>
        <taxon>Chromadorea</taxon>
        <taxon>Rhabditida</taxon>
        <taxon>Tylenchina</taxon>
        <taxon>Panagrolaimomorpha</taxon>
        <taxon>Panagrolaimoidea</taxon>
        <taxon>Panagrolaimidae</taxon>
        <taxon>Panagrolaimus</taxon>
    </lineage>
</organism>
<keyword evidence="16 29" id="KW-0012">Acyltransferase</keyword>
<evidence type="ECO:0000256" key="23">
    <source>
        <dbReference type="ARBA" id="ARBA00048614"/>
    </source>
</evidence>
<comment type="catalytic activity">
    <reaction evidence="23">
        <text>1-octadecanoyl-2-(5Z,8Z,11Z,14Z-eicosatetraenoyl)-sn-glycerol + (9Z)-octadecenoyl-CoA = 1-octadecanoyl-2-(5Z,8Z,11Z,14Z)-eicosatetraenoyl-3-(9Z)-octadecenoyl-sn-glycerol + CoA</text>
        <dbReference type="Rhea" id="RHEA:38307"/>
        <dbReference type="ChEBI" id="CHEBI:57287"/>
        <dbReference type="ChEBI" id="CHEBI:57387"/>
        <dbReference type="ChEBI" id="CHEBI:75728"/>
        <dbReference type="ChEBI" id="CHEBI:75729"/>
    </reaction>
    <physiologicalReaction direction="left-to-right" evidence="23">
        <dbReference type="Rhea" id="RHEA:38308"/>
    </physiologicalReaction>
</comment>
<dbReference type="PANTHER" id="PTHR10408">
    <property type="entry name" value="STEROL O-ACYLTRANSFERASE"/>
    <property type="match status" value="1"/>
</dbReference>
<comment type="subcellular location">
    <subcellularLocation>
        <location evidence="8 29">Endoplasmic reticulum membrane</location>
        <topology evidence="8 29">Multi-pass membrane protein</topology>
    </subcellularLocation>
</comment>
<evidence type="ECO:0000256" key="10">
    <source>
        <dbReference type="ARBA" id="ARBA00009010"/>
    </source>
</evidence>